<comment type="caution">
    <text evidence="2">The sequence shown here is derived from an EMBL/GenBank/DDBJ whole genome shotgun (WGS) entry which is preliminary data.</text>
</comment>
<dbReference type="Proteomes" id="UP001596186">
    <property type="component" value="Unassembled WGS sequence"/>
</dbReference>
<keyword evidence="3" id="KW-1185">Reference proteome</keyword>
<sequence length="364" mass="40455">MKRSRLLISCASLLLFFSVAAPTTVQATSNVTTNISDFYRTYYSPSEIAQIKQFQQTYQSLDNDLYNKSNLFTTAPKLTTDGTFDPGVLSGNALNGTISWINYYRSLSGLSPISSKEASNNTSQIASSVMAVSNSSPYINQHFLVNTPRSSFIPDRYWYQAVYGTGYGNLYFGYPKTIGEPIRELIFDDTDIEGSDTGHRAWLLSPKLSTVGVGISIANNGRQYETIFVNNPTDIYNQAEKSVVTYPYNLFPVEELTNKYGALIPWSITFADQNKNMVTDQTSITVENLTDGTVGTTTPLTDRSYAYLSDVIAYMPPRSITINNHSTYRVTINNLNSESVPSYSYTFKTFSETANGLGYGYANQ</sequence>
<name>A0ABW1UZN5_9LACO</name>
<proteinExistence type="predicted"/>
<dbReference type="InterPro" id="IPR035940">
    <property type="entry name" value="CAP_sf"/>
</dbReference>
<dbReference type="Gene3D" id="3.40.33.10">
    <property type="entry name" value="CAP"/>
    <property type="match status" value="1"/>
</dbReference>
<dbReference type="EMBL" id="JBHSSN010000015">
    <property type="protein sequence ID" value="MFC6323970.1"/>
    <property type="molecule type" value="Genomic_DNA"/>
</dbReference>
<dbReference type="RefSeq" id="WP_125592991.1">
    <property type="nucleotide sequence ID" value="NZ_JBHSSN010000015.1"/>
</dbReference>
<feature type="chain" id="PRO_5046950712" evidence="1">
    <location>
        <begin position="28"/>
        <end position="364"/>
    </location>
</feature>
<evidence type="ECO:0000313" key="2">
    <source>
        <dbReference type="EMBL" id="MFC6323970.1"/>
    </source>
</evidence>
<reference evidence="3" key="1">
    <citation type="journal article" date="2019" name="Int. J. Syst. Evol. Microbiol.">
        <title>The Global Catalogue of Microorganisms (GCM) 10K type strain sequencing project: providing services to taxonomists for standard genome sequencing and annotation.</title>
        <authorList>
            <consortium name="The Broad Institute Genomics Platform"/>
            <consortium name="The Broad Institute Genome Sequencing Center for Infectious Disease"/>
            <person name="Wu L."/>
            <person name="Ma J."/>
        </authorList>
    </citation>
    <scope>NUCLEOTIDE SEQUENCE [LARGE SCALE GENOMIC DNA]</scope>
    <source>
        <strain evidence="3">CCM 8895</strain>
    </source>
</reference>
<evidence type="ECO:0000256" key="1">
    <source>
        <dbReference type="SAM" id="SignalP"/>
    </source>
</evidence>
<gene>
    <name evidence="2" type="ORF">ACFP1F_09480</name>
</gene>
<dbReference type="SUPFAM" id="SSF55797">
    <property type="entry name" value="PR-1-like"/>
    <property type="match status" value="1"/>
</dbReference>
<evidence type="ECO:0000313" key="3">
    <source>
        <dbReference type="Proteomes" id="UP001596186"/>
    </source>
</evidence>
<protein>
    <submittedName>
        <fullName evidence="2">CAP domain-containing protein</fullName>
    </submittedName>
</protein>
<keyword evidence="1" id="KW-0732">Signal</keyword>
<accession>A0ABW1UZN5</accession>
<organism evidence="2 3">
    <name type="scientific">Companilactobacillus baiquanensis</name>
    <dbReference type="NCBI Taxonomy" id="2486005"/>
    <lineage>
        <taxon>Bacteria</taxon>
        <taxon>Bacillati</taxon>
        <taxon>Bacillota</taxon>
        <taxon>Bacilli</taxon>
        <taxon>Lactobacillales</taxon>
        <taxon>Lactobacillaceae</taxon>
        <taxon>Companilactobacillus</taxon>
    </lineage>
</organism>
<feature type="signal peptide" evidence="1">
    <location>
        <begin position="1"/>
        <end position="27"/>
    </location>
</feature>